<dbReference type="FunFam" id="3.30.70.2190:FF:000001">
    <property type="entry name" value="D-2-hydroxyglutarate dehydrogenase mitochondrial"/>
    <property type="match status" value="1"/>
</dbReference>
<dbReference type="InterPro" id="IPR016169">
    <property type="entry name" value="FAD-bd_PCMH_sub2"/>
</dbReference>
<organism evidence="9 10">
    <name type="scientific">Yarrowia lipolytica</name>
    <name type="common">Candida lipolytica</name>
    <dbReference type="NCBI Taxonomy" id="4952"/>
    <lineage>
        <taxon>Eukaryota</taxon>
        <taxon>Fungi</taxon>
        <taxon>Dikarya</taxon>
        <taxon>Ascomycota</taxon>
        <taxon>Saccharomycotina</taxon>
        <taxon>Dipodascomycetes</taxon>
        <taxon>Dipodascales</taxon>
        <taxon>Dipodascales incertae sedis</taxon>
        <taxon>Yarrowia</taxon>
    </lineage>
</organism>
<dbReference type="Gene3D" id="3.30.70.2190">
    <property type="match status" value="1"/>
</dbReference>
<evidence type="ECO:0000256" key="1">
    <source>
        <dbReference type="ARBA" id="ARBA00001974"/>
    </source>
</evidence>
<dbReference type="InterPro" id="IPR036318">
    <property type="entry name" value="FAD-bd_PCMH-like_sf"/>
</dbReference>
<dbReference type="Gene3D" id="1.10.45.10">
    <property type="entry name" value="Vanillyl-alcohol Oxidase, Chain A, domain 4"/>
    <property type="match status" value="1"/>
</dbReference>
<dbReference type="InterPro" id="IPR016164">
    <property type="entry name" value="FAD-linked_Oxase-like_C"/>
</dbReference>
<sequence length="541" mass="59774">MMQSAGKRLVSRVALRGARHSIAKSATQLSAKPLALAKAVPSARSVHTTAPALQVKQTAEWYKTETRGDYARLSEADIEHFKTILPENGLVTDVEDIEMFNTDWMRKFRGQTQLVLKPTSAEQVSKILSYCNDKKLAVVPQGGNTGLVGGSVPLYDEIILSLSNMNKVRSFDNVSGILVADAGVILEAADMYLAEQGFMFPLDLGAKGSCHIGGNVATNAGGLRLLRYGSLHGSVLGLEVVLANGKVVNMLSKLRKDNTGYDLKQLFIGSEGTLGVITAVSILCPQRPAAKNVAYLAVESYEKVQQAFIAAKKDLGEILSAFELMDGRSQGWVQQHCDLTRPVDTESPFFILIETAGSNKEHDDAKLEAFLEDVMEQEIVCDGVVASDETQFQNLWAWRERITEVIGKEGGVYKYDISIPLPQLYNIVDDLRAVFESKDMISKTDASKPVVDVIGYGHVGDGNLHLNIMTREYSERISQVLEPWIYEWVSKVHGSISAEHGLGLIKKHFIQYSKDEDNVYLMKQLKNAYDPNHILNPYKYI</sequence>
<dbReference type="GO" id="GO:0004458">
    <property type="term" value="F:D-lactate dehydrogenase (cytochrome) activity"/>
    <property type="evidence" value="ECO:0007669"/>
    <property type="project" value="UniProtKB-EC"/>
</dbReference>
<dbReference type="PROSITE" id="PS51387">
    <property type="entry name" value="FAD_PCMH"/>
    <property type="match status" value="1"/>
</dbReference>
<dbReference type="GO" id="GO:0071949">
    <property type="term" value="F:FAD binding"/>
    <property type="evidence" value="ECO:0007669"/>
    <property type="project" value="InterPro"/>
</dbReference>
<dbReference type="InterPro" id="IPR051264">
    <property type="entry name" value="FAD-oxidored/transferase_4"/>
</dbReference>
<evidence type="ECO:0000256" key="2">
    <source>
        <dbReference type="ARBA" id="ARBA00008000"/>
    </source>
</evidence>
<dbReference type="InterPro" id="IPR016171">
    <property type="entry name" value="Vanillyl_alc_oxidase_C-sub2"/>
</dbReference>
<evidence type="ECO:0000256" key="4">
    <source>
        <dbReference type="ARBA" id="ARBA00022827"/>
    </source>
</evidence>
<dbReference type="SUPFAM" id="SSF55103">
    <property type="entry name" value="FAD-linked oxidases, C-terminal domain"/>
    <property type="match status" value="1"/>
</dbReference>
<dbReference type="AlphaFoldDB" id="A0A371C0P1"/>
<dbReference type="Proteomes" id="UP000256601">
    <property type="component" value="Unassembled WGS sequence"/>
</dbReference>
<evidence type="ECO:0000256" key="6">
    <source>
        <dbReference type="ARBA" id="ARBA00051436"/>
    </source>
</evidence>
<keyword evidence="5" id="KW-0560">Oxidoreductase</keyword>
<keyword evidence="3" id="KW-0285">Flavoprotein</keyword>
<protein>
    <recommendedName>
        <fullName evidence="7">D-lactate ferricytochrome C oxidoreductase</fullName>
    </recommendedName>
</protein>
<dbReference type="PANTHER" id="PTHR43716:SF1">
    <property type="entry name" value="D-2-HYDROXYGLUTARATE DEHYDROGENASE, MITOCHONDRIAL"/>
    <property type="match status" value="1"/>
</dbReference>
<dbReference type="Gene3D" id="3.30.43.10">
    <property type="entry name" value="Uridine Diphospho-n-acetylenolpyruvylglucosamine Reductase, domain 2"/>
    <property type="match status" value="1"/>
</dbReference>
<evidence type="ECO:0000313" key="10">
    <source>
        <dbReference type="Proteomes" id="UP000256601"/>
    </source>
</evidence>
<dbReference type="EMBL" id="KZ859059">
    <property type="protein sequence ID" value="RDW23893.1"/>
    <property type="molecule type" value="Genomic_DNA"/>
</dbReference>
<dbReference type="Gene3D" id="3.30.70.2740">
    <property type="match status" value="1"/>
</dbReference>
<comment type="cofactor">
    <cofactor evidence="1">
        <name>FAD</name>
        <dbReference type="ChEBI" id="CHEBI:57692"/>
    </cofactor>
</comment>
<dbReference type="InterPro" id="IPR016167">
    <property type="entry name" value="FAD-bd_PCMH_sub1"/>
</dbReference>
<evidence type="ECO:0000256" key="7">
    <source>
        <dbReference type="ARBA" id="ARBA00083446"/>
    </source>
</evidence>
<dbReference type="InterPro" id="IPR016166">
    <property type="entry name" value="FAD-bd_PCMH"/>
</dbReference>
<dbReference type="FunFam" id="3.30.43.10:FF:000016">
    <property type="entry name" value="D-2-hydroxyglutarate dehydrogenase, mitochondrial"/>
    <property type="match status" value="1"/>
</dbReference>
<evidence type="ECO:0000256" key="3">
    <source>
        <dbReference type="ARBA" id="ARBA00022630"/>
    </source>
</evidence>
<dbReference type="VEuPathDB" id="FungiDB:YALI0_C06446g"/>
<dbReference type="InterPro" id="IPR004113">
    <property type="entry name" value="FAD-bd_oxidored_4_C"/>
</dbReference>
<dbReference type="SUPFAM" id="SSF56176">
    <property type="entry name" value="FAD-binding/transporter-associated domain-like"/>
    <property type="match status" value="1"/>
</dbReference>
<dbReference type="VEuPathDB" id="FungiDB:YALI1_C08548g"/>
<name>A0A371C0P1_YARLL</name>
<comment type="similarity">
    <text evidence="2">Belongs to the FAD-binding oxidoreductase/transferase type 4 family.</text>
</comment>
<reference evidence="9 10" key="1">
    <citation type="submission" date="2018-07" db="EMBL/GenBank/DDBJ databases">
        <title>Draft Genome Assemblies for Five Robust Yarrowia lipolytica Strains Exhibiting High Lipid Production and Pentose Sugar Utilization and Sugar Alcohol Secretion from Undetoxified Lignocellulosic Biomass Hydrolysates.</title>
        <authorList>
            <consortium name="DOE Joint Genome Institute"/>
            <person name="Walker C."/>
            <person name="Ryu S."/>
            <person name="Na H."/>
            <person name="Zane M."/>
            <person name="LaButti K."/>
            <person name="Lipzen A."/>
            <person name="Haridas S."/>
            <person name="Barry K."/>
            <person name="Grigoriev I.V."/>
            <person name="Quarterman J."/>
            <person name="Slininger P."/>
            <person name="Dien B."/>
            <person name="Trinh C.T."/>
        </authorList>
    </citation>
    <scope>NUCLEOTIDE SEQUENCE [LARGE SCALE GENOMIC DNA]</scope>
    <source>
        <strain evidence="9 10">YB392</strain>
    </source>
</reference>
<dbReference type="Pfam" id="PF02913">
    <property type="entry name" value="FAD-oxidase_C"/>
    <property type="match status" value="1"/>
</dbReference>
<dbReference type="Pfam" id="PF01565">
    <property type="entry name" value="FAD_binding_4"/>
    <property type="match status" value="1"/>
</dbReference>
<feature type="domain" description="FAD-binding PCMH-type" evidence="8">
    <location>
        <begin position="108"/>
        <end position="287"/>
    </location>
</feature>
<proteinExistence type="inferred from homology"/>
<dbReference type="FunFam" id="3.30.465.10:FF:000053">
    <property type="entry name" value="D-lactate dehydrogenase (Cytochrome), putative"/>
    <property type="match status" value="1"/>
</dbReference>
<dbReference type="OrthoDB" id="5332616at2759"/>
<evidence type="ECO:0000259" key="8">
    <source>
        <dbReference type="PROSITE" id="PS51387"/>
    </source>
</evidence>
<dbReference type="PANTHER" id="PTHR43716">
    <property type="entry name" value="D-2-HYDROXYGLUTARATE DEHYDROGENASE, MITOCHONDRIAL"/>
    <property type="match status" value="1"/>
</dbReference>
<dbReference type="Gene3D" id="3.30.465.10">
    <property type="match status" value="1"/>
</dbReference>
<dbReference type="InterPro" id="IPR006094">
    <property type="entry name" value="Oxid_FAD_bind_N"/>
</dbReference>
<evidence type="ECO:0000256" key="5">
    <source>
        <dbReference type="ARBA" id="ARBA00023002"/>
    </source>
</evidence>
<evidence type="ECO:0000313" key="9">
    <source>
        <dbReference type="EMBL" id="RDW23893.1"/>
    </source>
</evidence>
<dbReference type="GO" id="GO:0006089">
    <property type="term" value="P:lactate metabolic process"/>
    <property type="evidence" value="ECO:0007669"/>
    <property type="project" value="UniProtKB-ARBA"/>
</dbReference>
<dbReference type="FunFam" id="1.10.45.10:FF:000001">
    <property type="entry name" value="D-lactate dehydrogenase mitochondrial"/>
    <property type="match status" value="1"/>
</dbReference>
<accession>A0A371C0P1</accession>
<dbReference type="GO" id="GO:0005739">
    <property type="term" value="C:mitochondrion"/>
    <property type="evidence" value="ECO:0007669"/>
    <property type="project" value="TreeGrafter"/>
</dbReference>
<comment type="catalytic activity">
    <reaction evidence="6">
        <text>(R)-lactate + 2 Fe(III)-[cytochrome c] = 2 Fe(II)-[cytochrome c] + pyruvate + 2 H(+)</text>
        <dbReference type="Rhea" id="RHEA:13521"/>
        <dbReference type="Rhea" id="RHEA-COMP:10350"/>
        <dbReference type="Rhea" id="RHEA-COMP:14399"/>
        <dbReference type="ChEBI" id="CHEBI:15361"/>
        <dbReference type="ChEBI" id="CHEBI:15378"/>
        <dbReference type="ChEBI" id="CHEBI:16004"/>
        <dbReference type="ChEBI" id="CHEBI:29033"/>
        <dbReference type="ChEBI" id="CHEBI:29034"/>
        <dbReference type="EC" id="1.1.2.4"/>
    </reaction>
</comment>
<keyword evidence="4" id="KW-0274">FAD</keyword>
<gene>
    <name evidence="9" type="ORF">B0I71DRAFT_135188</name>
</gene>
<dbReference type="FunFam" id="3.30.70.2740:FF:000002">
    <property type="entry name" value="D-2-hydroxyglutarate dehydrogenase mitochondrial"/>
    <property type="match status" value="1"/>
</dbReference>